<protein>
    <recommendedName>
        <fullName evidence="3">Tantalus-like domain-containing protein</fullName>
    </recommendedName>
</protein>
<dbReference type="PANTHER" id="PTHR14522">
    <property type="entry name" value="EMO2-RELATED"/>
    <property type="match status" value="1"/>
</dbReference>
<feature type="compositionally biased region" description="Basic and acidic residues" evidence="2">
    <location>
        <begin position="919"/>
        <end position="955"/>
    </location>
</feature>
<feature type="compositionally biased region" description="Polar residues" evidence="2">
    <location>
        <begin position="311"/>
        <end position="320"/>
    </location>
</feature>
<feature type="region of interest" description="Disordered" evidence="2">
    <location>
        <begin position="1184"/>
        <end position="1244"/>
    </location>
</feature>
<feature type="compositionally biased region" description="Low complexity" evidence="2">
    <location>
        <begin position="1374"/>
        <end position="1396"/>
    </location>
</feature>
<feature type="compositionally biased region" description="Basic and acidic residues" evidence="2">
    <location>
        <begin position="1219"/>
        <end position="1232"/>
    </location>
</feature>
<feature type="region of interest" description="Disordered" evidence="2">
    <location>
        <begin position="392"/>
        <end position="447"/>
    </location>
</feature>
<evidence type="ECO:0000256" key="2">
    <source>
        <dbReference type="SAM" id="MobiDB-lite"/>
    </source>
</evidence>
<feature type="compositionally biased region" description="Low complexity" evidence="2">
    <location>
        <begin position="550"/>
        <end position="559"/>
    </location>
</feature>
<dbReference type="Proteomes" id="UP001046870">
    <property type="component" value="Chromosome 19"/>
</dbReference>
<feature type="compositionally biased region" description="Basic residues" evidence="2">
    <location>
        <begin position="120"/>
        <end position="129"/>
    </location>
</feature>
<feature type="compositionally biased region" description="Basic and acidic residues" evidence="2">
    <location>
        <begin position="321"/>
        <end position="331"/>
    </location>
</feature>
<feature type="region of interest" description="Disordered" evidence="2">
    <location>
        <begin position="1044"/>
        <end position="1106"/>
    </location>
</feature>
<feature type="compositionally biased region" description="Basic and acidic residues" evidence="2">
    <location>
        <begin position="608"/>
        <end position="622"/>
    </location>
</feature>
<evidence type="ECO:0000256" key="1">
    <source>
        <dbReference type="ARBA" id="ARBA00022553"/>
    </source>
</evidence>
<feature type="compositionally biased region" description="Basic and acidic residues" evidence="2">
    <location>
        <begin position="97"/>
        <end position="109"/>
    </location>
</feature>
<feature type="region of interest" description="Disordered" evidence="2">
    <location>
        <begin position="1"/>
        <end position="129"/>
    </location>
</feature>
<feature type="region of interest" description="Disordered" evidence="2">
    <location>
        <begin position="1575"/>
        <end position="1612"/>
    </location>
</feature>
<proteinExistence type="predicted"/>
<feature type="compositionally biased region" description="Basic and acidic residues" evidence="2">
    <location>
        <begin position="1059"/>
        <end position="1070"/>
    </location>
</feature>
<name>A0A9D3T430_MEGAT</name>
<keyword evidence="5" id="KW-1185">Reference proteome</keyword>
<dbReference type="PANTHER" id="PTHR14522:SF2">
    <property type="entry name" value="PROLINE-RICH PROTEIN 14"/>
    <property type="match status" value="1"/>
</dbReference>
<feature type="compositionally biased region" description="Polar residues" evidence="2">
    <location>
        <begin position="682"/>
        <end position="715"/>
    </location>
</feature>
<comment type="caution">
    <text evidence="4">The sequence shown here is derived from an EMBL/GenBank/DDBJ whole genome shotgun (WGS) entry which is preliminary data.</text>
</comment>
<dbReference type="InterPro" id="IPR026320">
    <property type="entry name" value="PRR14"/>
</dbReference>
<feature type="domain" description="Tantalus-like" evidence="3">
    <location>
        <begin position="1503"/>
        <end position="1560"/>
    </location>
</feature>
<feature type="compositionally biased region" description="Basic and acidic residues" evidence="2">
    <location>
        <begin position="1459"/>
        <end position="1473"/>
    </location>
</feature>
<dbReference type="OrthoDB" id="6163216at2759"/>
<feature type="region of interest" description="Disordered" evidence="2">
    <location>
        <begin position="919"/>
        <end position="1013"/>
    </location>
</feature>
<keyword evidence="1" id="KW-0597">Phosphoprotein</keyword>
<dbReference type="InterPro" id="IPR028149">
    <property type="entry name" value="Tantalus-like"/>
</dbReference>
<feature type="compositionally biased region" description="Polar residues" evidence="2">
    <location>
        <begin position="1049"/>
        <end position="1058"/>
    </location>
</feature>
<feature type="compositionally biased region" description="Polar residues" evidence="2">
    <location>
        <begin position="1076"/>
        <end position="1091"/>
    </location>
</feature>
<accession>A0A9D3T430</accession>
<organism evidence="4 5">
    <name type="scientific">Megalops atlanticus</name>
    <name type="common">Tarpon</name>
    <name type="synonym">Clupea gigantea</name>
    <dbReference type="NCBI Taxonomy" id="7932"/>
    <lineage>
        <taxon>Eukaryota</taxon>
        <taxon>Metazoa</taxon>
        <taxon>Chordata</taxon>
        <taxon>Craniata</taxon>
        <taxon>Vertebrata</taxon>
        <taxon>Euteleostomi</taxon>
        <taxon>Actinopterygii</taxon>
        <taxon>Neopterygii</taxon>
        <taxon>Teleostei</taxon>
        <taxon>Elopiformes</taxon>
        <taxon>Megalopidae</taxon>
        <taxon>Megalops</taxon>
    </lineage>
</organism>
<feature type="region of interest" description="Disordered" evidence="2">
    <location>
        <begin position="1459"/>
        <end position="1487"/>
    </location>
</feature>
<feature type="compositionally biased region" description="Basic and acidic residues" evidence="2">
    <location>
        <begin position="642"/>
        <end position="661"/>
    </location>
</feature>
<evidence type="ECO:0000313" key="4">
    <source>
        <dbReference type="EMBL" id="KAG7459920.1"/>
    </source>
</evidence>
<sequence>MISTPPSFHPQVVHLMEGDAEIPPTPLCTPSPRKSQHDPHSLPSVTCRRRDDDGGKREASRRSGRLQVAKEQTQEKEDVQENRGTVQRRTRQNSSLTKRERGSGTEKYSRLGTQGEMTKHKAGRGRRRKMVPATPTILIQENITGETDLEPIQSEKETETVDPPESPPPVKGWMIGPLFRSFKSKMASFSEMVMSPVRLFKPSYSAAPSSTQSDLQGLCLESATDNCLSMEDHNGHLSEQEMGGRLDIQRPLETEIKSESSPDSGLCPDEGHTGKDFHNCVTSQTIHGEGKKETETGCLDRPHPNLLHEQSSCVDEGQSSGHEHSSVRRLDFDTETKVENCAQEEECLHAAKQSSCSVTSNKLEGQTCDQTLSCSNNGKLNESPLCRQDSPLRRARDRSKVHLSTSKEQQAREGVHFRKLRAKRLFPGDAVSPSHPTKRSPSSAIDFQTAPKEKILLTDEALDFCDLKEDCTLGETSEPTALEVNTSSLSSPLTPPFYCTPPESVLEDTENGSFGKPRNLEDEDDSPSPSPDFRDVAAVKRRRTPEDCVSPSPSKSPFPAADHLGRVSAKVLEDDGEGTREREGQSGKHEAHLQTQSHVLNSFQLRPSLKETRDDQPKEEGTGIRVSKLRRREVQTEAETGLEAHERLKSGRGGKRGERQKNKTSNNMRELLAITTGVAQERGQSGQTEVREGTGSSKLINSASDVNFSSTSTDSTIRASLEFKDGNSSTKDSNGKNKLNISTTVNMSRVVSRRKNATCHRKFKNISSTSVHTSCTDSSINKSELESVALMENSKLSPNLSTPYSAMMITETKREKEEDFGSTASDTMTKGTRPHCPRKEQQHFKRRKRNVSPGTEMDSMLNQKKGVDVHETVTFPVHGIVQCENSEGNQKSQAIGPRTQINVGRQRKRTRSHKIVKTTRDDVQDNKEGGKNERIAEMELKSERTQTRDEERRPCNLEPQEEVISEGAGMDVILPKRETTPEPLPVRRRVGRPPKSSQQQDSNKDILDPSELQGKFHLTSRNLSHVRIRTSRGVCQTRADLSVSDSEKAQTSLVSSDTIQKETENERLKECFSGPDPSSSSATLGSGMTRSINDRSLRGSTVKDPSTEEDVTLFLPVQADTRSQVQFNKCTLKSKEEEMGSISCTSTTATFMHNLYGVEAVEGQEEVESGKVRRIIKKGMQLERGGRKLKQRGRLRKGEDSHRRKGRSWLRTGCEEVEPLTKMEEERKEASPSEKSGSGSLPTRLLRSYSCPEIPSLLFDRPLSSPLLPSALHSRLHPTPLHQCPSVAPPPSPAKRARRHTVCSLEVEREIAPLCLRKEVYPTGRRSLYCIPSHPTSSASPTSLTALASCFLSSPLAFLSRKQDGSSSSGGAGSSSSRSHDATVPSSSDVAPSSTSPITSLVHHQIPGSASCAFPRAGQSSASVSPLCSVSSQLPLEGESEGKQAEDEQRSCFTLEREGHETQDEKAFSDSEIKQVASAKKGERGKVSRIRIRKTPPKPPTNLTPMGLPRPIRLKKKEFSLEEIYTNKNFRKPPEGRLETIFEEPVNSRDGSLSMMGQRRLKRLVEFPELGVARKPRKPLAGSGSGASRKAGGSSVLGRTRRGSGSKAKEGPLEELDSLLCSKLDQLDAWISFDQDFLLSESKQL</sequence>
<feature type="region of interest" description="Disordered" evidence="2">
    <location>
        <begin position="813"/>
        <end position="859"/>
    </location>
</feature>
<reference evidence="4" key="1">
    <citation type="submission" date="2021-01" db="EMBL/GenBank/DDBJ databases">
        <authorList>
            <person name="Zahm M."/>
            <person name="Roques C."/>
            <person name="Cabau C."/>
            <person name="Klopp C."/>
            <person name="Donnadieu C."/>
            <person name="Jouanno E."/>
            <person name="Lampietro C."/>
            <person name="Louis A."/>
            <person name="Herpin A."/>
            <person name="Echchiki A."/>
            <person name="Berthelot C."/>
            <person name="Parey E."/>
            <person name="Roest-Crollius H."/>
            <person name="Braasch I."/>
            <person name="Postlethwait J."/>
            <person name="Bobe J."/>
            <person name="Montfort J."/>
            <person name="Bouchez O."/>
            <person name="Begum T."/>
            <person name="Mejri S."/>
            <person name="Adams A."/>
            <person name="Chen W.-J."/>
            <person name="Guiguen Y."/>
        </authorList>
    </citation>
    <scope>NUCLEOTIDE SEQUENCE</scope>
    <source>
        <strain evidence="4">YG-15Mar2019-1</strain>
        <tissue evidence="4">Brain</tissue>
    </source>
</reference>
<feature type="region of interest" description="Disordered" evidence="2">
    <location>
        <begin position="1362"/>
        <end position="1400"/>
    </location>
</feature>
<feature type="compositionally biased region" description="Polar residues" evidence="2">
    <location>
        <begin position="593"/>
        <end position="605"/>
    </location>
</feature>
<feature type="compositionally biased region" description="Basic and acidic residues" evidence="2">
    <location>
        <begin position="571"/>
        <end position="592"/>
    </location>
</feature>
<feature type="region of interest" description="Disordered" evidence="2">
    <location>
        <begin position="478"/>
        <end position="715"/>
    </location>
</feature>
<gene>
    <name evidence="4" type="ORF">MATL_G00215710</name>
</gene>
<feature type="region of interest" description="Disordered" evidence="2">
    <location>
        <begin position="144"/>
        <end position="171"/>
    </location>
</feature>
<dbReference type="EMBL" id="JAFDVH010000019">
    <property type="protein sequence ID" value="KAG7459920.1"/>
    <property type="molecule type" value="Genomic_DNA"/>
</dbReference>
<feature type="compositionally biased region" description="Basic and acidic residues" evidence="2">
    <location>
        <begin position="72"/>
        <end position="81"/>
    </location>
</feature>
<feature type="compositionally biased region" description="Basic and acidic residues" evidence="2">
    <location>
        <begin position="48"/>
        <end position="61"/>
    </location>
</feature>
<feature type="region of interest" description="Disordered" evidence="2">
    <location>
        <begin position="311"/>
        <end position="331"/>
    </location>
</feature>
<dbReference type="Pfam" id="PF15386">
    <property type="entry name" value="Tantalus"/>
    <property type="match status" value="1"/>
</dbReference>
<evidence type="ECO:0000313" key="5">
    <source>
        <dbReference type="Proteomes" id="UP001046870"/>
    </source>
</evidence>
<evidence type="ECO:0000259" key="3">
    <source>
        <dbReference type="Pfam" id="PF15386"/>
    </source>
</evidence>